<dbReference type="SUPFAM" id="SSF102645">
    <property type="entry name" value="CoaB-like"/>
    <property type="match status" value="1"/>
</dbReference>
<name>A0A7M1B790_9BACT</name>
<dbReference type="Gene3D" id="3.40.50.1950">
    <property type="entry name" value="Flavin prenyltransferase-like"/>
    <property type="match status" value="1"/>
</dbReference>
<evidence type="ECO:0000259" key="5">
    <source>
        <dbReference type="Pfam" id="PF02441"/>
    </source>
</evidence>
<feature type="binding site" evidence="3">
    <location>
        <position position="349"/>
    </location>
    <ligand>
        <name>CTP</name>
        <dbReference type="ChEBI" id="CHEBI:37563"/>
    </ligand>
</feature>
<evidence type="ECO:0000256" key="2">
    <source>
        <dbReference type="ARBA" id="ARBA00023239"/>
    </source>
</evidence>
<dbReference type="InterPro" id="IPR035929">
    <property type="entry name" value="CoaB-like_sf"/>
</dbReference>
<comment type="caution">
    <text evidence="3">Lacks conserved residue(s) required for the propagation of feature annotation.</text>
</comment>
<dbReference type="SUPFAM" id="SSF52507">
    <property type="entry name" value="Homo-oligomeric flavin-containing Cys decarboxylases, HFCD"/>
    <property type="match status" value="1"/>
</dbReference>
<dbReference type="GO" id="GO:0010181">
    <property type="term" value="F:FMN binding"/>
    <property type="evidence" value="ECO:0007669"/>
    <property type="project" value="UniProtKB-UniRule"/>
</dbReference>
<dbReference type="NCBIfam" id="TIGR00521">
    <property type="entry name" value="coaBC_dfp"/>
    <property type="match status" value="1"/>
</dbReference>
<dbReference type="HAMAP" id="MF_02225">
    <property type="entry name" value="CoaBC"/>
    <property type="match status" value="1"/>
</dbReference>
<keyword evidence="3 4" id="KW-0436">Ligase</keyword>
<evidence type="ECO:0000259" key="6">
    <source>
        <dbReference type="Pfam" id="PF04127"/>
    </source>
</evidence>
<accession>A0A7M1B790</accession>
<comment type="cofactor">
    <cofactor evidence="3">
        <name>Mg(2+)</name>
        <dbReference type="ChEBI" id="CHEBI:18420"/>
    </cofactor>
</comment>
<dbReference type="UniPathway" id="UPA00241">
    <property type="reaction ID" value="UER00353"/>
</dbReference>
<reference evidence="7 8" key="1">
    <citation type="submission" date="2019-07" db="EMBL/GenBank/DDBJ databases">
        <title>Sulfurimonas paralvinellae sp. nov., a novel mesophilic, hydrogen- and sulfur-oxidizing chemolithoautotroph within the Epsilonproteo- bacteria isolated from a deep-sea hydrothermal vent polychaete nest, reclassification of Thiomicrospira denitrificans as Sulfurimonas denitrificans comb. nov. and emended description of the genus Sulfurimonas.</title>
        <authorList>
            <person name="Wang S."/>
            <person name="Jiang L."/>
            <person name="Shao Z."/>
        </authorList>
    </citation>
    <scope>NUCLEOTIDE SEQUENCE [LARGE SCALE GENOMIC DNA]</scope>
    <source>
        <strain evidence="7 8">GO25</strain>
    </source>
</reference>
<dbReference type="KEGG" id="spal:FM071_04450"/>
<dbReference type="Pfam" id="PF04127">
    <property type="entry name" value="DFP"/>
    <property type="match status" value="2"/>
</dbReference>
<sequence length="425" mass="46999">MNIANDLLQDKKILLAVTGSIAAYKSLELVRLFVKAGAEVRVVMSESAKKFVAPLTFETLTSKKVLDDTNEDWSTDFNHIKITQWADLMVIAPATANTVAKLANAIADNILLQCALAYSGMKILAPSANTNMLQNPITQANFKMLGIANYTILDTQVKELACKTTGDGAMAEPLDIFYQSARELLKDEFWVDRRVIVTGGGTIEKIDEVRYLSNFSSGKMASALATALYLKGADVNLITTRFDTDLPTNMHKIDVESSQEMLEYLTDSIRIAKKPKLSKPTLMRDEHIHLIEKRPYLFMAAAVSDYVPKFTQEGKLKKEILGDEWSLSLKKNIDILSSIDKDGITVIGFKAEMNALSAIDNAGKMLQAKNLDAVCLNILENSSSFGSDSNAIEFITKEQVTSIAKNDKLNVSFEILNNAKELQEY</sequence>
<evidence type="ECO:0000313" key="8">
    <source>
        <dbReference type="Proteomes" id="UP000593580"/>
    </source>
</evidence>
<feature type="binding site" evidence="3">
    <location>
        <position position="305"/>
    </location>
    <ligand>
        <name>CTP</name>
        <dbReference type="ChEBI" id="CHEBI:37563"/>
    </ligand>
</feature>
<evidence type="ECO:0000313" key="7">
    <source>
        <dbReference type="EMBL" id="QOP45574.1"/>
    </source>
</evidence>
<dbReference type="InterPro" id="IPR007085">
    <property type="entry name" value="DNA/pantothenate-metab_flavo_C"/>
</dbReference>
<feature type="region of interest" description="Phosphopantothenoylcysteine decarboxylase" evidence="3">
    <location>
        <begin position="1"/>
        <end position="194"/>
    </location>
</feature>
<keyword evidence="1 3" id="KW-0210">Decarboxylase</keyword>
<dbReference type="RefSeq" id="WP_193111819.1">
    <property type="nucleotide sequence ID" value="NZ_CP041406.1"/>
</dbReference>
<comment type="catalytic activity">
    <reaction evidence="3 4">
        <text>(R)-4'-phosphopantothenate + L-cysteine + CTP = N-[(R)-4-phosphopantothenoyl]-L-cysteine + CMP + diphosphate + H(+)</text>
        <dbReference type="Rhea" id="RHEA:19397"/>
        <dbReference type="ChEBI" id="CHEBI:10986"/>
        <dbReference type="ChEBI" id="CHEBI:15378"/>
        <dbReference type="ChEBI" id="CHEBI:33019"/>
        <dbReference type="ChEBI" id="CHEBI:35235"/>
        <dbReference type="ChEBI" id="CHEBI:37563"/>
        <dbReference type="ChEBI" id="CHEBI:59458"/>
        <dbReference type="ChEBI" id="CHEBI:60377"/>
        <dbReference type="EC" id="6.3.2.5"/>
    </reaction>
</comment>
<dbReference type="GO" id="GO:0004632">
    <property type="term" value="F:phosphopantothenate--cysteine ligase activity"/>
    <property type="evidence" value="ECO:0007669"/>
    <property type="project" value="UniProtKB-UniRule"/>
</dbReference>
<protein>
    <recommendedName>
        <fullName evidence="3">Coenzyme A biosynthesis bifunctional protein CoaBC</fullName>
    </recommendedName>
    <alternativeName>
        <fullName evidence="3">DNA/pantothenate metabolism flavoprotein</fullName>
    </alternativeName>
    <alternativeName>
        <fullName evidence="3">Phosphopantothenoylcysteine synthetase/decarboxylase</fullName>
        <shortName evidence="3">PPCS-PPCDC</shortName>
    </alternativeName>
    <domain>
        <recommendedName>
            <fullName evidence="3">Phosphopantothenoylcysteine decarboxylase</fullName>
            <shortName evidence="3">PPC decarboxylase</shortName>
            <shortName evidence="3">PPC-DC</shortName>
            <ecNumber evidence="3">4.1.1.36</ecNumber>
        </recommendedName>
        <alternativeName>
            <fullName evidence="3">CoaC</fullName>
        </alternativeName>
    </domain>
    <domain>
        <recommendedName>
            <fullName evidence="3">Phosphopantothenate--cysteine ligase</fullName>
            <ecNumber evidence="3">6.3.2.5</ecNumber>
        </recommendedName>
        <alternativeName>
            <fullName evidence="3">CoaB</fullName>
        </alternativeName>
        <alternativeName>
            <fullName evidence="3">Phosphopantothenoylcysteine synthetase</fullName>
            <shortName evidence="3">PPC synthetase</shortName>
            <shortName evidence="3">PPC-S</shortName>
        </alternativeName>
    </domain>
</protein>
<dbReference type="InterPro" id="IPR003382">
    <property type="entry name" value="Flavoprotein"/>
</dbReference>
<dbReference type="EC" id="4.1.1.36" evidence="3"/>
<dbReference type="EMBL" id="CP041406">
    <property type="protein sequence ID" value="QOP45574.1"/>
    <property type="molecule type" value="Genomic_DNA"/>
</dbReference>
<dbReference type="GO" id="GO:0015937">
    <property type="term" value="P:coenzyme A biosynthetic process"/>
    <property type="evidence" value="ECO:0007669"/>
    <property type="project" value="UniProtKB-UniRule"/>
</dbReference>
<dbReference type="Gene3D" id="3.40.50.10300">
    <property type="entry name" value="CoaB-like"/>
    <property type="match status" value="1"/>
</dbReference>
<dbReference type="AlphaFoldDB" id="A0A7M1B790"/>
<evidence type="ECO:0000256" key="4">
    <source>
        <dbReference type="RuleBase" id="RU364078"/>
    </source>
</evidence>
<keyword evidence="3" id="KW-0479">Metal-binding</keyword>
<organism evidence="7 8">
    <name type="scientific">Sulfurimonas paralvinellae</name>
    <dbReference type="NCBI Taxonomy" id="317658"/>
    <lineage>
        <taxon>Bacteria</taxon>
        <taxon>Pseudomonadati</taxon>
        <taxon>Campylobacterota</taxon>
        <taxon>Epsilonproteobacteria</taxon>
        <taxon>Campylobacterales</taxon>
        <taxon>Sulfurimonadaceae</taxon>
        <taxon>Sulfurimonas</taxon>
    </lineage>
</organism>
<keyword evidence="3 4" id="KW-0288">FMN</keyword>
<dbReference type="GO" id="GO:0015941">
    <property type="term" value="P:pantothenate catabolic process"/>
    <property type="evidence" value="ECO:0007669"/>
    <property type="project" value="InterPro"/>
</dbReference>
<comment type="catalytic activity">
    <reaction evidence="3 4">
        <text>N-[(R)-4-phosphopantothenoyl]-L-cysteine + H(+) = (R)-4'-phosphopantetheine + CO2</text>
        <dbReference type="Rhea" id="RHEA:16793"/>
        <dbReference type="ChEBI" id="CHEBI:15378"/>
        <dbReference type="ChEBI" id="CHEBI:16526"/>
        <dbReference type="ChEBI" id="CHEBI:59458"/>
        <dbReference type="ChEBI" id="CHEBI:61723"/>
        <dbReference type="EC" id="4.1.1.36"/>
    </reaction>
</comment>
<comment type="pathway">
    <text evidence="3 4">Cofactor biosynthesis; coenzyme A biosynthesis; CoA from (R)-pantothenate: step 2/5.</text>
</comment>
<proteinExistence type="inferred from homology"/>
<dbReference type="GO" id="GO:0004633">
    <property type="term" value="F:phosphopantothenoylcysteine decarboxylase activity"/>
    <property type="evidence" value="ECO:0007669"/>
    <property type="project" value="UniProtKB-UniRule"/>
</dbReference>
<comment type="similarity">
    <text evidence="3 4">In the N-terminal section; belongs to the HFCD (homo-oligomeric flavin containing Cys decarboxylase) superfamily.</text>
</comment>
<dbReference type="Proteomes" id="UP000593580">
    <property type="component" value="Chromosome"/>
</dbReference>
<comment type="function">
    <text evidence="4">Catalyzes two steps in the biosynthesis of coenzyme A. In the first step cysteine is conjugated to 4'-phosphopantothenate to form 4-phosphopantothenoylcysteine, in the latter compound is decarboxylated to form 4'-phosphopantotheine.</text>
</comment>
<dbReference type="PANTHER" id="PTHR14359:SF6">
    <property type="entry name" value="PHOSPHOPANTOTHENOYLCYSTEINE DECARBOXYLASE"/>
    <property type="match status" value="1"/>
</dbReference>
<feature type="active site" description="Proton donor" evidence="3">
    <location>
        <position position="162"/>
    </location>
</feature>
<feature type="domain" description="Flavoprotein" evidence="5">
    <location>
        <begin position="11"/>
        <end position="173"/>
    </location>
</feature>
<feature type="binding site" evidence="3">
    <location>
        <position position="369"/>
    </location>
    <ligand>
        <name>CTP</name>
        <dbReference type="ChEBI" id="CHEBI:37563"/>
    </ligand>
</feature>
<feature type="domain" description="DNA/pantothenate metabolism flavoprotein C-terminal" evidence="6">
    <location>
        <begin position="283"/>
        <end position="420"/>
    </location>
</feature>
<comment type="function">
    <text evidence="3">Catalyzes two sequential steps in the biosynthesis of coenzyme A. In the first step cysteine is conjugated to 4'-phosphopantothenate to form 4-phosphopantothenoylcysteine. In the second step the latter compound is decarboxylated to form 4'-phosphopantotheine.</text>
</comment>
<evidence type="ECO:0000256" key="1">
    <source>
        <dbReference type="ARBA" id="ARBA00022793"/>
    </source>
</evidence>
<dbReference type="PANTHER" id="PTHR14359">
    <property type="entry name" value="HOMO-OLIGOMERIC FLAVIN CONTAINING CYS DECARBOXYLASE FAMILY"/>
    <property type="match status" value="1"/>
</dbReference>
<keyword evidence="8" id="KW-1185">Reference proteome</keyword>
<feature type="binding site" evidence="3">
    <location>
        <position position="315"/>
    </location>
    <ligand>
        <name>CTP</name>
        <dbReference type="ChEBI" id="CHEBI:37563"/>
    </ligand>
</feature>
<keyword evidence="3 4" id="KW-0285">Flavoprotein</keyword>
<gene>
    <name evidence="3 7" type="primary">coaBC</name>
    <name evidence="7" type="ORF">FM071_04450</name>
</gene>
<feature type="region of interest" description="Phosphopantothenate--cysteine ligase" evidence="3">
    <location>
        <begin position="195"/>
        <end position="425"/>
    </location>
</feature>
<evidence type="ECO:0000256" key="3">
    <source>
        <dbReference type="HAMAP-Rule" id="MF_02225"/>
    </source>
</evidence>
<comment type="pathway">
    <text evidence="3 4">Cofactor biosynthesis; coenzyme A biosynthesis; CoA from (R)-pantothenate: step 3/5.</text>
</comment>
<comment type="similarity">
    <text evidence="3 4">In the C-terminal section; belongs to the PPC synthetase family.</text>
</comment>
<keyword evidence="3" id="KW-0511">Multifunctional enzyme</keyword>
<dbReference type="InterPro" id="IPR005252">
    <property type="entry name" value="CoaBC"/>
</dbReference>
<comment type="cofactor">
    <cofactor evidence="3">
        <name>FMN</name>
        <dbReference type="ChEBI" id="CHEBI:58210"/>
    </cofactor>
    <text evidence="3">Binds 1 FMN per subunit.</text>
</comment>
<keyword evidence="2 3" id="KW-0456">Lyase</keyword>
<dbReference type="Pfam" id="PF02441">
    <property type="entry name" value="Flavoprotein"/>
    <property type="match status" value="1"/>
</dbReference>
<dbReference type="InterPro" id="IPR036551">
    <property type="entry name" value="Flavin_trans-like"/>
</dbReference>
<dbReference type="GO" id="GO:0046872">
    <property type="term" value="F:metal ion binding"/>
    <property type="evidence" value="ECO:0007669"/>
    <property type="project" value="UniProtKB-KW"/>
</dbReference>
<feature type="domain" description="DNA/pantothenate metabolism flavoprotein C-terminal" evidence="6">
    <location>
        <begin position="192"/>
        <end position="269"/>
    </location>
</feature>
<dbReference type="GO" id="GO:0071513">
    <property type="term" value="C:phosphopantothenoylcysteine decarboxylase complex"/>
    <property type="evidence" value="ECO:0007669"/>
    <property type="project" value="TreeGrafter"/>
</dbReference>
<keyword evidence="3" id="KW-0460">Magnesium</keyword>
<dbReference type="EC" id="6.3.2.5" evidence="3"/>